<evidence type="ECO:0000256" key="4">
    <source>
        <dbReference type="ARBA" id="ARBA00022679"/>
    </source>
</evidence>
<evidence type="ECO:0000256" key="1">
    <source>
        <dbReference type="ARBA" id="ARBA00006485"/>
    </source>
</evidence>
<feature type="domain" description="Protein kinase" evidence="17">
    <location>
        <begin position="56"/>
        <end position="338"/>
    </location>
</feature>
<evidence type="ECO:0000256" key="15">
    <source>
        <dbReference type="RuleBase" id="RU000304"/>
    </source>
</evidence>
<feature type="region of interest" description="Disordered" evidence="16">
    <location>
        <begin position="27"/>
        <end position="60"/>
    </location>
</feature>
<dbReference type="GO" id="GO:0004693">
    <property type="term" value="F:cyclin-dependent protein serine/threonine kinase activity"/>
    <property type="evidence" value="ECO:0007669"/>
    <property type="project" value="UniProtKB-EC"/>
</dbReference>
<dbReference type="SMART" id="SM00220">
    <property type="entry name" value="S_TKc"/>
    <property type="match status" value="1"/>
</dbReference>
<dbReference type="InterPro" id="IPR050108">
    <property type="entry name" value="CDK"/>
</dbReference>
<name>A0ABD3P852_9STRA</name>
<protein>
    <recommendedName>
        <fullName evidence="9">Cyclin-dependent kinase 2 homolog</fullName>
        <ecNumber evidence="2">2.7.11.22</ecNumber>
    </recommendedName>
    <alternativeName>
        <fullName evidence="10">Cell division control protein 2 homolog</fullName>
    </alternativeName>
    <alternativeName>
        <fullName evidence="11">cdc2-related kinase 2</fullName>
    </alternativeName>
</protein>
<evidence type="ECO:0000256" key="3">
    <source>
        <dbReference type="ARBA" id="ARBA00022527"/>
    </source>
</evidence>
<evidence type="ECO:0000256" key="11">
    <source>
        <dbReference type="ARBA" id="ARBA00042858"/>
    </source>
</evidence>
<sequence>MDRAQNKVFHVGTALFLFHDRHPLFSTSQKTQQLSSPSSPRRRDKTPPNPSYQKIEKPGSNLGEGTYGVVYKARDLHTNEIVALKRIRLEVEDEGIPSTALREISLLRELTHENIVDLKDCVQQDGKLYLVFEFLDRDLKKALESYNGLLDPMLVKSYLFQMCRGLAFCHARGVMHRDLKPQNLLVSRDGVLKLADFGLARAFCPPIRPLTHEVVTLWYRPPEILLGSQTYAPPMDVWAIGTIFVEMVTKRPLFPGDSEIDEIYKIFRQLGTPNEVVWPGCTALPDWNPAFPIWYRSSFCKVFLDNVDDNGLDLLERFLAFSPKDRITAKDSLNHPYFDDLDKENI</sequence>
<dbReference type="EC" id="2.7.11.22" evidence="2"/>
<evidence type="ECO:0000256" key="8">
    <source>
        <dbReference type="ARBA" id="ARBA00038543"/>
    </source>
</evidence>
<keyword evidence="6" id="KW-0418">Kinase</keyword>
<dbReference type="PANTHER" id="PTHR24056:SF254">
    <property type="entry name" value="CYCLIN-DEPENDENT KINASE 2"/>
    <property type="match status" value="1"/>
</dbReference>
<comment type="subunit">
    <text evidence="8">May form a complex composed of at least the catalytic subunit CRK2 and a cyclin.</text>
</comment>
<evidence type="ECO:0000256" key="12">
    <source>
        <dbReference type="ARBA" id="ARBA00047811"/>
    </source>
</evidence>
<dbReference type="PANTHER" id="PTHR24056">
    <property type="entry name" value="CELL DIVISION PROTEIN KINASE"/>
    <property type="match status" value="1"/>
</dbReference>
<dbReference type="FunFam" id="1.10.510.10:FF:000706">
    <property type="entry name" value="Cyclin-dependent kinase 1"/>
    <property type="match status" value="1"/>
</dbReference>
<comment type="caution">
    <text evidence="18">The sequence shown here is derived from an EMBL/GenBank/DDBJ whole genome shotgun (WGS) entry which is preliminary data.</text>
</comment>
<keyword evidence="19" id="KW-1185">Reference proteome</keyword>
<evidence type="ECO:0000259" key="17">
    <source>
        <dbReference type="PROSITE" id="PS50011"/>
    </source>
</evidence>
<evidence type="ECO:0000256" key="10">
    <source>
        <dbReference type="ARBA" id="ARBA00041902"/>
    </source>
</evidence>
<dbReference type="Pfam" id="PF00069">
    <property type="entry name" value="Pkinase"/>
    <property type="match status" value="1"/>
</dbReference>
<accession>A0ABD3P852</accession>
<keyword evidence="3 15" id="KW-0723">Serine/threonine-protein kinase</keyword>
<dbReference type="Gene3D" id="1.10.510.10">
    <property type="entry name" value="Transferase(Phosphotransferase) domain 1"/>
    <property type="match status" value="1"/>
</dbReference>
<dbReference type="EMBL" id="JALLAZ020000947">
    <property type="protein sequence ID" value="KAL3783952.1"/>
    <property type="molecule type" value="Genomic_DNA"/>
</dbReference>
<organism evidence="18 19">
    <name type="scientific">Stephanodiscus triporus</name>
    <dbReference type="NCBI Taxonomy" id="2934178"/>
    <lineage>
        <taxon>Eukaryota</taxon>
        <taxon>Sar</taxon>
        <taxon>Stramenopiles</taxon>
        <taxon>Ochrophyta</taxon>
        <taxon>Bacillariophyta</taxon>
        <taxon>Coscinodiscophyceae</taxon>
        <taxon>Thalassiosirophycidae</taxon>
        <taxon>Stephanodiscales</taxon>
        <taxon>Stephanodiscaceae</taxon>
        <taxon>Stephanodiscus</taxon>
    </lineage>
</organism>
<evidence type="ECO:0000256" key="6">
    <source>
        <dbReference type="ARBA" id="ARBA00022777"/>
    </source>
</evidence>
<comment type="similarity">
    <text evidence="1">Belongs to the protein kinase superfamily. CMGC Ser/Thr protein kinase family. CDC2/CDKX subfamily.</text>
</comment>
<comment type="catalytic activity">
    <reaction evidence="13">
        <text>L-seryl-[protein] + ATP = O-phospho-L-seryl-[protein] + ADP + H(+)</text>
        <dbReference type="Rhea" id="RHEA:17989"/>
        <dbReference type="Rhea" id="RHEA-COMP:9863"/>
        <dbReference type="Rhea" id="RHEA-COMP:11604"/>
        <dbReference type="ChEBI" id="CHEBI:15378"/>
        <dbReference type="ChEBI" id="CHEBI:29999"/>
        <dbReference type="ChEBI" id="CHEBI:30616"/>
        <dbReference type="ChEBI" id="CHEBI:83421"/>
        <dbReference type="ChEBI" id="CHEBI:456216"/>
        <dbReference type="EC" id="2.7.11.22"/>
    </reaction>
</comment>
<evidence type="ECO:0000256" key="14">
    <source>
        <dbReference type="PROSITE-ProRule" id="PRU10141"/>
    </source>
</evidence>
<dbReference type="FunFam" id="3.30.200.20:FF:000375">
    <property type="entry name" value="Cell division related protein kinase 2"/>
    <property type="match status" value="1"/>
</dbReference>
<dbReference type="InterPro" id="IPR008271">
    <property type="entry name" value="Ser/Thr_kinase_AS"/>
</dbReference>
<evidence type="ECO:0000313" key="18">
    <source>
        <dbReference type="EMBL" id="KAL3783952.1"/>
    </source>
</evidence>
<keyword evidence="5 14" id="KW-0547">Nucleotide-binding</keyword>
<dbReference type="PROSITE" id="PS00108">
    <property type="entry name" value="PROTEIN_KINASE_ST"/>
    <property type="match status" value="1"/>
</dbReference>
<dbReference type="InterPro" id="IPR011009">
    <property type="entry name" value="Kinase-like_dom_sf"/>
</dbReference>
<gene>
    <name evidence="18" type="ORF">ACHAW5_010466</name>
</gene>
<evidence type="ECO:0000256" key="16">
    <source>
        <dbReference type="SAM" id="MobiDB-lite"/>
    </source>
</evidence>
<feature type="binding site" evidence="14">
    <location>
        <position position="85"/>
    </location>
    <ligand>
        <name>ATP</name>
        <dbReference type="ChEBI" id="CHEBI:30616"/>
    </ligand>
</feature>
<dbReference type="SUPFAM" id="SSF56112">
    <property type="entry name" value="Protein kinase-like (PK-like)"/>
    <property type="match status" value="1"/>
</dbReference>
<dbReference type="Gene3D" id="3.30.200.20">
    <property type="entry name" value="Phosphorylase Kinase, domain 1"/>
    <property type="match status" value="1"/>
</dbReference>
<dbReference type="InterPro" id="IPR000719">
    <property type="entry name" value="Prot_kinase_dom"/>
</dbReference>
<evidence type="ECO:0000256" key="7">
    <source>
        <dbReference type="ARBA" id="ARBA00022840"/>
    </source>
</evidence>
<dbReference type="InterPro" id="IPR017441">
    <property type="entry name" value="Protein_kinase_ATP_BS"/>
</dbReference>
<dbReference type="AlphaFoldDB" id="A0ABD3P852"/>
<proteinExistence type="inferred from homology"/>
<dbReference type="PROSITE" id="PS00107">
    <property type="entry name" value="PROTEIN_KINASE_ATP"/>
    <property type="match status" value="1"/>
</dbReference>
<evidence type="ECO:0000256" key="5">
    <source>
        <dbReference type="ARBA" id="ARBA00022741"/>
    </source>
</evidence>
<evidence type="ECO:0000256" key="13">
    <source>
        <dbReference type="ARBA" id="ARBA00048367"/>
    </source>
</evidence>
<dbReference type="PROSITE" id="PS50011">
    <property type="entry name" value="PROTEIN_KINASE_DOM"/>
    <property type="match status" value="1"/>
</dbReference>
<keyword evidence="7 14" id="KW-0067">ATP-binding</keyword>
<keyword evidence="4" id="KW-0808">Transferase</keyword>
<dbReference type="GO" id="GO:0005524">
    <property type="term" value="F:ATP binding"/>
    <property type="evidence" value="ECO:0007669"/>
    <property type="project" value="UniProtKB-UniRule"/>
</dbReference>
<evidence type="ECO:0000256" key="2">
    <source>
        <dbReference type="ARBA" id="ARBA00012425"/>
    </source>
</evidence>
<comment type="catalytic activity">
    <reaction evidence="12">
        <text>L-threonyl-[protein] + ATP = O-phospho-L-threonyl-[protein] + ADP + H(+)</text>
        <dbReference type="Rhea" id="RHEA:46608"/>
        <dbReference type="Rhea" id="RHEA-COMP:11060"/>
        <dbReference type="Rhea" id="RHEA-COMP:11605"/>
        <dbReference type="ChEBI" id="CHEBI:15378"/>
        <dbReference type="ChEBI" id="CHEBI:30013"/>
        <dbReference type="ChEBI" id="CHEBI:30616"/>
        <dbReference type="ChEBI" id="CHEBI:61977"/>
        <dbReference type="ChEBI" id="CHEBI:456216"/>
        <dbReference type="EC" id="2.7.11.22"/>
    </reaction>
</comment>
<evidence type="ECO:0000313" key="19">
    <source>
        <dbReference type="Proteomes" id="UP001530315"/>
    </source>
</evidence>
<evidence type="ECO:0000256" key="9">
    <source>
        <dbReference type="ARBA" id="ARBA00039612"/>
    </source>
</evidence>
<reference evidence="18 19" key="1">
    <citation type="submission" date="2024-10" db="EMBL/GenBank/DDBJ databases">
        <title>Updated reference genomes for cyclostephanoid diatoms.</title>
        <authorList>
            <person name="Roberts W.R."/>
            <person name="Alverson A.J."/>
        </authorList>
    </citation>
    <scope>NUCLEOTIDE SEQUENCE [LARGE SCALE GENOMIC DNA]</scope>
    <source>
        <strain evidence="18 19">AJA276-08</strain>
    </source>
</reference>
<dbReference type="Proteomes" id="UP001530315">
    <property type="component" value="Unassembled WGS sequence"/>
</dbReference>